<reference evidence="1 2" key="1">
    <citation type="journal article" date="2013" name="Genome Biol.">
        <title>Genome of Acanthamoeba castellanii highlights extensive lateral gene transfer and early evolution of tyrosine kinase signaling.</title>
        <authorList>
            <person name="Clarke M."/>
            <person name="Lohan A.J."/>
            <person name="Liu B."/>
            <person name="Lagkouvardos I."/>
            <person name="Roy S."/>
            <person name="Zafar N."/>
            <person name="Bertelli C."/>
            <person name="Schilde C."/>
            <person name="Kianianmomeni A."/>
            <person name="Burglin T.R."/>
            <person name="Frech C."/>
            <person name="Turcotte B."/>
            <person name="Kopec K.O."/>
            <person name="Synnott J.M."/>
            <person name="Choo C."/>
            <person name="Paponov I."/>
            <person name="Finkler A."/>
            <person name="Soon Heng Tan C."/>
            <person name="Hutchins A.P."/>
            <person name="Weinmeier T."/>
            <person name="Rattei T."/>
            <person name="Chu J.S."/>
            <person name="Gimenez G."/>
            <person name="Irimia M."/>
            <person name="Rigden D.J."/>
            <person name="Fitzpatrick D.A."/>
            <person name="Lorenzo-Morales J."/>
            <person name="Bateman A."/>
            <person name="Chiu C.H."/>
            <person name="Tang P."/>
            <person name="Hegemann P."/>
            <person name="Fromm H."/>
            <person name="Raoult D."/>
            <person name="Greub G."/>
            <person name="Miranda-Saavedra D."/>
            <person name="Chen N."/>
            <person name="Nash P."/>
            <person name="Ginger M.L."/>
            <person name="Horn M."/>
            <person name="Schaap P."/>
            <person name="Caler L."/>
            <person name="Loftus B."/>
        </authorList>
    </citation>
    <scope>NUCLEOTIDE SEQUENCE [LARGE SCALE GENOMIC DNA]</scope>
    <source>
        <strain evidence="1 2">Neff</strain>
    </source>
</reference>
<dbReference type="RefSeq" id="XP_004341756.1">
    <property type="nucleotide sequence ID" value="XM_004341708.1"/>
</dbReference>
<evidence type="ECO:0000313" key="2">
    <source>
        <dbReference type="Proteomes" id="UP000011083"/>
    </source>
</evidence>
<dbReference type="AlphaFoldDB" id="L8H2F6"/>
<sequence length="473" mass="50112">MVATEGLNFVLNGSVTVSTTFSSFWLTTNVTTTISGASLTLLNAGLTVGSGGELIQAAPLYLRIPASYIGVRLAQGATWRQESSVEALVSEAPPGGGSQPTITAAADARWHQNADVDIVNASTGVFLNSAVLWDQTGFANVSCGCYAAVYLNSGATWQQRANASISTRITEVQWIQQAYTHISWTGSAGSYTAMSPSPTPSATPSPVIQTASNVTIANALALQFYQSVPAVNLVPKVESGGQDQQVLRKEEAVVVTLGSITEVGPAAEVRQTAIIDAGVWTTFADTRYGASQSFVFTAPLHINSHTSEPAGQLQLRYFLFDLPTNISFIDANTSSPAGPVDPLLITPDLAKMSVALQVWPWLPQAEGDHHELVLRFTISPPFTSFVRRNDTPQAGITTFELSGQHAGEVTTTLRLVDVVELDGQAVLGPAKVSFDVDPATSQLVLRFGHFNSTLLYDPGTQSIAPSTSPLVMV</sequence>
<evidence type="ECO:0000313" key="1">
    <source>
        <dbReference type="EMBL" id="ELR19664.1"/>
    </source>
</evidence>
<evidence type="ECO:0008006" key="3">
    <source>
        <dbReference type="Google" id="ProtNLM"/>
    </source>
</evidence>
<dbReference type="VEuPathDB" id="AmoebaDB:ACA1_199360"/>
<dbReference type="Proteomes" id="UP000011083">
    <property type="component" value="Unassembled WGS sequence"/>
</dbReference>
<keyword evidence="2" id="KW-1185">Reference proteome</keyword>
<accession>L8H2F6</accession>
<proteinExistence type="predicted"/>
<protein>
    <recommendedName>
        <fullName evidence="3">G8 domain-containing protein</fullName>
    </recommendedName>
</protein>
<organism evidence="1 2">
    <name type="scientific">Acanthamoeba castellanii (strain ATCC 30010 / Neff)</name>
    <dbReference type="NCBI Taxonomy" id="1257118"/>
    <lineage>
        <taxon>Eukaryota</taxon>
        <taxon>Amoebozoa</taxon>
        <taxon>Discosea</taxon>
        <taxon>Longamoebia</taxon>
        <taxon>Centramoebida</taxon>
        <taxon>Acanthamoebidae</taxon>
        <taxon>Acanthamoeba</taxon>
    </lineage>
</organism>
<gene>
    <name evidence="1" type="ORF">ACA1_199360</name>
</gene>
<name>L8H2F6_ACACF</name>
<dbReference type="KEGG" id="acan:ACA1_199360"/>
<dbReference type="GeneID" id="14920489"/>
<dbReference type="EMBL" id="KB007932">
    <property type="protein sequence ID" value="ELR19664.1"/>
    <property type="molecule type" value="Genomic_DNA"/>
</dbReference>